<dbReference type="OrthoDB" id="10039976at2759"/>
<evidence type="ECO:0000313" key="2">
    <source>
        <dbReference type="EMBL" id="KAE8381313.1"/>
    </source>
</evidence>
<dbReference type="EMBL" id="ML736172">
    <property type="protein sequence ID" value="KAE8381313.1"/>
    <property type="molecule type" value="Genomic_DNA"/>
</dbReference>
<accession>A0A5N7BHP9</accession>
<reference evidence="2 3" key="1">
    <citation type="submission" date="2019-04" db="EMBL/GenBank/DDBJ databases">
        <title>Friends and foes A comparative genomics studyof 23 Aspergillus species from section Flavi.</title>
        <authorList>
            <consortium name="DOE Joint Genome Institute"/>
            <person name="Kjaerbolling I."/>
            <person name="Vesth T."/>
            <person name="Frisvad J.C."/>
            <person name="Nybo J.L."/>
            <person name="Theobald S."/>
            <person name="Kildgaard S."/>
            <person name="Isbrandt T."/>
            <person name="Kuo A."/>
            <person name="Sato A."/>
            <person name="Lyhne E.K."/>
            <person name="Kogle M.E."/>
            <person name="Wiebenga A."/>
            <person name="Kun R.S."/>
            <person name="Lubbers R.J."/>
            <person name="Makela M.R."/>
            <person name="Barry K."/>
            <person name="Chovatia M."/>
            <person name="Clum A."/>
            <person name="Daum C."/>
            <person name="Haridas S."/>
            <person name="He G."/>
            <person name="LaButti K."/>
            <person name="Lipzen A."/>
            <person name="Mondo S."/>
            <person name="Riley R."/>
            <person name="Salamov A."/>
            <person name="Simmons B.A."/>
            <person name="Magnuson J.K."/>
            <person name="Henrissat B."/>
            <person name="Mortensen U.H."/>
            <person name="Larsen T.O."/>
            <person name="Devries R.P."/>
            <person name="Grigoriev I.V."/>
            <person name="Machida M."/>
            <person name="Baker S.E."/>
            <person name="Andersen M.R."/>
        </authorList>
    </citation>
    <scope>NUCLEOTIDE SEQUENCE [LARGE SCALE GENOMIC DNA]</scope>
    <source>
        <strain evidence="2 3">IBT 29228</strain>
    </source>
</reference>
<dbReference type="AlphaFoldDB" id="A0A5N7BHP9"/>
<dbReference type="InterPro" id="IPR000182">
    <property type="entry name" value="GNAT_dom"/>
</dbReference>
<proteinExistence type="predicted"/>
<organism evidence="2 3">
    <name type="scientific">Aspergillus bertholletiae</name>
    <dbReference type="NCBI Taxonomy" id="1226010"/>
    <lineage>
        <taxon>Eukaryota</taxon>
        <taxon>Fungi</taxon>
        <taxon>Dikarya</taxon>
        <taxon>Ascomycota</taxon>
        <taxon>Pezizomycotina</taxon>
        <taxon>Eurotiomycetes</taxon>
        <taxon>Eurotiomycetidae</taxon>
        <taxon>Eurotiales</taxon>
        <taxon>Aspergillaceae</taxon>
        <taxon>Aspergillus</taxon>
        <taxon>Aspergillus subgen. Circumdati</taxon>
    </lineage>
</organism>
<dbReference type="Proteomes" id="UP000326198">
    <property type="component" value="Unassembled WGS sequence"/>
</dbReference>
<dbReference type="CDD" id="cd04301">
    <property type="entry name" value="NAT_SF"/>
    <property type="match status" value="1"/>
</dbReference>
<dbReference type="InterPro" id="IPR053144">
    <property type="entry name" value="Acetyltransferase_Butenolide"/>
</dbReference>
<keyword evidence="3" id="KW-1185">Reference proteome</keyword>
<dbReference type="PROSITE" id="PS51186">
    <property type="entry name" value="GNAT"/>
    <property type="match status" value="1"/>
</dbReference>
<name>A0A5N7BHP9_9EURO</name>
<dbReference type="Gene3D" id="3.40.630.30">
    <property type="match status" value="1"/>
</dbReference>
<dbReference type="SUPFAM" id="SSF55729">
    <property type="entry name" value="Acyl-CoA N-acyltransferases (Nat)"/>
    <property type="match status" value="1"/>
</dbReference>
<dbReference type="PANTHER" id="PTHR43233:SF1">
    <property type="entry name" value="FAMILY N-ACETYLTRANSFERASE, PUTATIVE (AFU_ORTHOLOGUE AFUA_6G03350)-RELATED"/>
    <property type="match status" value="1"/>
</dbReference>
<dbReference type="InterPro" id="IPR016181">
    <property type="entry name" value="Acyl_CoA_acyltransferase"/>
</dbReference>
<dbReference type="Pfam" id="PF00583">
    <property type="entry name" value="Acetyltransf_1"/>
    <property type="match status" value="1"/>
</dbReference>
<dbReference type="PANTHER" id="PTHR43233">
    <property type="entry name" value="FAMILY N-ACETYLTRANSFERASE, PUTATIVE (AFU_ORTHOLOGUE AFUA_6G03350)-RELATED"/>
    <property type="match status" value="1"/>
</dbReference>
<gene>
    <name evidence="2" type="ORF">BDV26DRAFT_255739</name>
</gene>
<sequence>MSLPIEPQVWSRKRFMISTDPTLLSLSAINKAFGEEFIYWARPVPEDVLQGIIDNSFCFGLYELPEASTENAPIHEGKSTCGVGKDMKQIGFARLVGDKVTFAYLTDLYVLPAYQGFGLGGWLIDCVGEVLKPLPHLRWTMLRTSVEKSQESYEKRLGMAVLKSGHISDGPVMMGRKGVAGGP</sequence>
<feature type="domain" description="N-acetyltransferase" evidence="1">
    <location>
        <begin position="39"/>
        <end position="179"/>
    </location>
</feature>
<protein>
    <recommendedName>
        <fullName evidence="1">N-acetyltransferase domain-containing protein</fullName>
    </recommendedName>
</protein>
<evidence type="ECO:0000313" key="3">
    <source>
        <dbReference type="Proteomes" id="UP000326198"/>
    </source>
</evidence>
<evidence type="ECO:0000259" key="1">
    <source>
        <dbReference type="PROSITE" id="PS51186"/>
    </source>
</evidence>
<dbReference type="GO" id="GO:0016747">
    <property type="term" value="F:acyltransferase activity, transferring groups other than amino-acyl groups"/>
    <property type="evidence" value="ECO:0007669"/>
    <property type="project" value="InterPro"/>
</dbReference>